<evidence type="ECO:0000313" key="2">
    <source>
        <dbReference type="Proteomes" id="UP001180489"/>
    </source>
</evidence>
<keyword evidence="2" id="KW-1185">Reference proteome</keyword>
<protein>
    <submittedName>
        <fullName evidence="1">XRE family transcriptional regulator</fullName>
    </submittedName>
</protein>
<name>A0ABU2UWN3_9ACTN</name>
<reference evidence="1" key="1">
    <citation type="submission" date="2024-05" db="EMBL/GenBank/DDBJ databases">
        <title>30 novel species of actinomycetes from the DSMZ collection.</title>
        <authorList>
            <person name="Nouioui I."/>
        </authorList>
    </citation>
    <scope>NUCLEOTIDE SEQUENCE</scope>
    <source>
        <strain evidence="1">DSM 41014</strain>
    </source>
</reference>
<organism evidence="1 2">
    <name type="scientific">Streptomyces hintoniae</name>
    <dbReference type="NCBI Taxonomy" id="3075521"/>
    <lineage>
        <taxon>Bacteria</taxon>
        <taxon>Bacillati</taxon>
        <taxon>Actinomycetota</taxon>
        <taxon>Actinomycetes</taxon>
        <taxon>Kitasatosporales</taxon>
        <taxon>Streptomycetaceae</taxon>
        <taxon>Streptomyces</taxon>
    </lineage>
</organism>
<accession>A0ABU2UWN3</accession>
<dbReference type="RefSeq" id="WP_311637637.1">
    <property type="nucleotide sequence ID" value="NZ_JAVRFF010000061.1"/>
</dbReference>
<dbReference type="Proteomes" id="UP001180489">
    <property type="component" value="Unassembled WGS sequence"/>
</dbReference>
<comment type="caution">
    <text evidence="1">The sequence shown here is derived from an EMBL/GenBank/DDBJ whole genome shotgun (WGS) entry which is preliminary data.</text>
</comment>
<proteinExistence type="predicted"/>
<gene>
    <name evidence="1" type="ORF">RM863_35440</name>
</gene>
<evidence type="ECO:0000313" key="1">
    <source>
        <dbReference type="EMBL" id="MDT0477430.1"/>
    </source>
</evidence>
<dbReference type="EMBL" id="JAVRFF010000061">
    <property type="protein sequence ID" value="MDT0477430.1"/>
    <property type="molecule type" value="Genomic_DNA"/>
</dbReference>
<sequence length="137" mass="15348">MIAVTARDGGPRTDLSDLVRRRRLELGLSWRSLSAACVDPEQKERGSLWGRTTLDTLSRGGHIKTPKLPELRALAAGLQLTLGEVQEANGSQFYGVDTVWSADGEVRALVEGYREMSPEDQVRVREFVESRRRVKRV</sequence>